<gene>
    <name evidence="2" type="primary">LOC115217942</name>
</gene>
<dbReference type="Proteomes" id="UP000515154">
    <property type="component" value="Linkage group LG12"/>
</dbReference>
<dbReference type="KEGG" id="osn:115217942"/>
<dbReference type="PANTHER" id="PTHR45786:SF74">
    <property type="entry name" value="ATP-DEPENDENT DNA HELICASE"/>
    <property type="match status" value="1"/>
</dbReference>
<evidence type="ECO:0000313" key="2">
    <source>
        <dbReference type="RefSeq" id="XP_029643521.1"/>
    </source>
</evidence>
<accession>A0A6P7T0H3</accession>
<organism evidence="1 2">
    <name type="scientific">Octopus sinensis</name>
    <name type="common">East Asian common octopus</name>
    <dbReference type="NCBI Taxonomy" id="2607531"/>
    <lineage>
        <taxon>Eukaryota</taxon>
        <taxon>Metazoa</taxon>
        <taxon>Spiralia</taxon>
        <taxon>Lophotrochozoa</taxon>
        <taxon>Mollusca</taxon>
        <taxon>Cephalopoda</taxon>
        <taxon>Coleoidea</taxon>
        <taxon>Octopodiformes</taxon>
        <taxon>Octopoda</taxon>
        <taxon>Incirrata</taxon>
        <taxon>Octopodidae</taxon>
        <taxon>Octopus</taxon>
    </lineage>
</organism>
<keyword evidence="1" id="KW-1185">Reference proteome</keyword>
<dbReference type="RefSeq" id="XP_029643521.1">
    <property type="nucleotide sequence ID" value="XM_029787661.1"/>
</dbReference>
<dbReference type="AlphaFoldDB" id="A0A6P7T0H3"/>
<dbReference type="PANTHER" id="PTHR45786">
    <property type="entry name" value="DNA BINDING PROTEIN-LIKE"/>
    <property type="match status" value="1"/>
</dbReference>
<evidence type="ECO:0000313" key="1">
    <source>
        <dbReference type="Proteomes" id="UP000515154"/>
    </source>
</evidence>
<reference evidence="2" key="1">
    <citation type="submission" date="2025-08" db="UniProtKB">
        <authorList>
            <consortium name="RefSeq"/>
        </authorList>
    </citation>
    <scope>IDENTIFICATION</scope>
</reference>
<proteinExistence type="predicted"/>
<protein>
    <submittedName>
        <fullName evidence="2">Uncharacterized protein LOC115217942</fullName>
    </submittedName>
</protein>
<sequence>MQSDAASTTAAQAAENKNECTTCLVRNTANMAAARASHTLEQRYTMQQTSVQQRANRRGFSMPCRLRWSLKAFDYNPKLHFDCHPDLNIGDMPITCSFCNAKKCSRESPTMCCANGKVNPTPLQDPPQLLRSIYAGTTTESKHFLNNIRKYNCAFQMTSFSANVVQEGGFVPTFKVQGQIYHRIGSLKPAENQDPQFLQLYFVGNLHEQAN</sequence>
<name>A0A6P7T0H3_9MOLL</name>